<dbReference type="SUPFAM" id="SSF53067">
    <property type="entry name" value="Actin-like ATPase domain"/>
    <property type="match status" value="1"/>
</dbReference>
<dbReference type="PANTHER" id="PTHR18964">
    <property type="entry name" value="ROK (REPRESSOR, ORF, KINASE) FAMILY"/>
    <property type="match status" value="1"/>
</dbReference>
<accession>A0ABV6A1G3</accession>
<evidence type="ECO:0000313" key="3">
    <source>
        <dbReference type="Proteomes" id="UP001589693"/>
    </source>
</evidence>
<sequence length="402" mass="41613">MRAGSPRLLREINDRAAIEALLQRGAMTRSELEAIIGLSKPATAQLLTRLEQDGAVVRDGLRGGSRGPRAQLWAVNGGLAHVAAVDLTPSHADIVVADVTGAILVEHQAKLPTGGGPDVVLAFADAVREVVGRAGLTPARLCAIVVGSPGAVNPADGHLGFAPHLPGWEGFDMPGRLRELFDAPVTVENDVNLVALEEMAAGRATGVEDFVLLWLSLGIGSAVVINRRLLRGATGGAGEIDWMRVPDLATADTGIDRTGVRLGNLLGSPTVVKLARAHGLPARNAWTAVRKALASGEEGKPFLTDLARRIATGVAGVVSVVDPQLVLLAGETGQAGGEELCELVAAELHRLVVPRTPVAPTLVTGNPVRSGALHSALALAREKVFGLTAATAEPFRGSPRPA</sequence>
<evidence type="ECO:0000256" key="1">
    <source>
        <dbReference type="ARBA" id="ARBA00006479"/>
    </source>
</evidence>
<reference evidence="2 3" key="1">
    <citation type="submission" date="2024-09" db="EMBL/GenBank/DDBJ databases">
        <authorList>
            <person name="Sun Q."/>
            <person name="Mori K."/>
        </authorList>
    </citation>
    <scope>NUCLEOTIDE SEQUENCE [LARGE SCALE GENOMIC DNA]</scope>
    <source>
        <strain evidence="2 3">TBRC 7907</strain>
    </source>
</reference>
<dbReference type="Proteomes" id="UP001589693">
    <property type="component" value="Unassembled WGS sequence"/>
</dbReference>
<dbReference type="Pfam" id="PF00480">
    <property type="entry name" value="ROK"/>
    <property type="match status" value="1"/>
</dbReference>
<dbReference type="InterPro" id="IPR036388">
    <property type="entry name" value="WH-like_DNA-bd_sf"/>
</dbReference>
<dbReference type="SUPFAM" id="SSF46785">
    <property type="entry name" value="Winged helix' DNA-binding domain"/>
    <property type="match status" value="1"/>
</dbReference>
<comment type="similarity">
    <text evidence="1">Belongs to the ROK (NagC/XylR) family.</text>
</comment>
<evidence type="ECO:0000313" key="2">
    <source>
        <dbReference type="EMBL" id="MFB9906109.1"/>
    </source>
</evidence>
<name>A0ABV6A1G3_9PSEU</name>
<dbReference type="Gene3D" id="3.30.420.40">
    <property type="match status" value="2"/>
</dbReference>
<dbReference type="InterPro" id="IPR043129">
    <property type="entry name" value="ATPase_NBD"/>
</dbReference>
<gene>
    <name evidence="2" type="ORF">ACFFQA_19400</name>
</gene>
<dbReference type="PANTHER" id="PTHR18964:SF149">
    <property type="entry name" value="BIFUNCTIONAL UDP-N-ACETYLGLUCOSAMINE 2-EPIMERASE_N-ACETYLMANNOSAMINE KINASE"/>
    <property type="match status" value="1"/>
</dbReference>
<proteinExistence type="inferred from homology"/>
<dbReference type="Gene3D" id="1.10.10.10">
    <property type="entry name" value="Winged helix-like DNA-binding domain superfamily/Winged helix DNA-binding domain"/>
    <property type="match status" value="1"/>
</dbReference>
<dbReference type="EMBL" id="JBHLZU010000018">
    <property type="protein sequence ID" value="MFB9906109.1"/>
    <property type="molecule type" value="Genomic_DNA"/>
</dbReference>
<keyword evidence="3" id="KW-1185">Reference proteome</keyword>
<dbReference type="RefSeq" id="WP_377853870.1">
    <property type="nucleotide sequence ID" value="NZ_JBHLZU010000018.1"/>
</dbReference>
<dbReference type="InterPro" id="IPR000600">
    <property type="entry name" value="ROK"/>
</dbReference>
<organism evidence="2 3">
    <name type="scientific">Allokutzneria oryzae</name>
    <dbReference type="NCBI Taxonomy" id="1378989"/>
    <lineage>
        <taxon>Bacteria</taxon>
        <taxon>Bacillati</taxon>
        <taxon>Actinomycetota</taxon>
        <taxon>Actinomycetes</taxon>
        <taxon>Pseudonocardiales</taxon>
        <taxon>Pseudonocardiaceae</taxon>
        <taxon>Allokutzneria</taxon>
    </lineage>
</organism>
<dbReference type="InterPro" id="IPR036390">
    <property type="entry name" value="WH_DNA-bd_sf"/>
</dbReference>
<dbReference type="CDD" id="cd23763">
    <property type="entry name" value="ASKHA_ATPase_ROK"/>
    <property type="match status" value="1"/>
</dbReference>
<comment type="caution">
    <text evidence="2">The sequence shown here is derived from an EMBL/GenBank/DDBJ whole genome shotgun (WGS) entry which is preliminary data.</text>
</comment>
<protein>
    <submittedName>
        <fullName evidence="2">ROK family protein</fullName>
    </submittedName>
</protein>